<proteinExistence type="inferred from homology"/>
<keyword evidence="5" id="KW-0574">Periplasm</keyword>
<dbReference type="PRINTS" id="PR00969">
    <property type="entry name" value="CHAPERONPILI"/>
</dbReference>
<evidence type="ECO:0000256" key="8">
    <source>
        <dbReference type="RuleBase" id="RU003918"/>
    </source>
</evidence>
<feature type="domain" description="Pili assembly chaperone N-terminal" evidence="10">
    <location>
        <begin position="21"/>
        <end position="134"/>
    </location>
</feature>
<dbReference type="InterPro" id="IPR018046">
    <property type="entry name" value="Pili_assmbl_chaperone_CS"/>
</dbReference>
<dbReference type="Pfam" id="PF02753">
    <property type="entry name" value="PapD_C"/>
    <property type="match status" value="1"/>
</dbReference>
<evidence type="ECO:0000259" key="10">
    <source>
        <dbReference type="Pfam" id="PF00345"/>
    </source>
</evidence>
<dbReference type="Gene3D" id="2.60.40.10">
    <property type="entry name" value="Immunoglobulins"/>
    <property type="match status" value="2"/>
</dbReference>
<organism evidence="12">
    <name type="scientific">Enterobacter cloacae complex sp. Mu1197</name>
    <dbReference type="NCBI Taxonomy" id="3152302"/>
    <lineage>
        <taxon>Bacteria</taxon>
        <taxon>Pseudomonadati</taxon>
        <taxon>Pseudomonadota</taxon>
        <taxon>Gammaproteobacteria</taxon>
        <taxon>Enterobacterales</taxon>
        <taxon>Enterobacteriaceae</taxon>
        <taxon>Enterobacter</taxon>
        <taxon>Enterobacter cloacae complex</taxon>
    </lineage>
</organism>
<gene>
    <name evidence="12" type="ORF">ABFV38_16915</name>
</gene>
<dbReference type="InterPro" id="IPR036316">
    <property type="entry name" value="Pili_assmbl_chap_C_dom_sf"/>
</dbReference>
<name>A0AAU7FR23_9ENTR</name>
<dbReference type="InterPro" id="IPR013783">
    <property type="entry name" value="Ig-like_fold"/>
</dbReference>
<dbReference type="SUPFAM" id="SSF49584">
    <property type="entry name" value="Periplasmic chaperone C-domain"/>
    <property type="match status" value="1"/>
</dbReference>
<evidence type="ECO:0000256" key="2">
    <source>
        <dbReference type="ARBA" id="ARBA00007399"/>
    </source>
</evidence>
<keyword evidence="3" id="KW-1029">Fimbrium biogenesis</keyword>
<dbReference type="InterPro" id="IPR016147">
    <property type="entry name" value="Pili_assmbl_chaperone_N"/>
</dbReference>
<dbReference type="GO" id="GO:0030288">
    <property type="term" value="C:outer membrane-bounded periplasmic space"/>
    <property type="evidence" value="ECO:0007669"/>
    <property type="project" value="InterPro"/>
</dbReference>
<reference evidence="12" key="1">
    <citation type="submission" date="2024-05" db="EMBL/GenBank/DDBJ databases">
        <title>Copy number flexibility facilitates heteroresistance to increasing antibiotic pressure and threatens the beta-lactam pipeline.</title>
        <authorList>
            <person name="Choby J.E."/>
            <person name="Weiss D.S."/>
        </authorList>
    </citation>
    <scope>NUCLEOTIDE SEQUENCE</scope>
    <source>
        <strain evidence="12">Mu1197</strain>
    </source>
</reference>
<accession>A0AAU7FR23</accession>
<sequence length="220" mass="24243">MMKSLIIALFALYSASAISAIQIESSRVIYSGENKSASLTLHNASQKNYIIQTWLDEDSDKPGKEMVVTPPIMKVKPDQSAVLRFIYSGKGLPADRESVYWINVQEIPPRASEPNVMQLAIRTRLKLFYRPVGMKAKLDEQIGQLTLTKSSEALVVSNPGPLHISLSQLIIKTPQGKEQKITAPMIAPFGSETIPFPKGSRVVGLTYINDYGGVADVKMH</sequence>
<dbReference type="Pfam" id="PF00345">
    <property type="entry name" value="PapD_N"/>
    <property type="match status" value="1"/>
</dbReference>
<evidence type="ECO:0000313" key="12">
    <source>
        <dbReference type="EMBL" id="XBM29581.1"/>
    </source>
</evidence>
<evidence type="ECO:0000256" key="4">
    <source>
        <dbReference type="ARBA" id="ARBA00022729"/>
    </source>
</evidence>
<evidence type="ECO:0000256" key="5">
    <source>
        <dbReference type="ARBA" id="ARBA00022764"/>
    </source>
</evidence>
<keyword evidence="7" id="KW-0393">Immunoglobulin domain</keyword>
<dbReference type="InterPro" id="IPR008962">
    <property type="entry name" value="PapD-like_sf"/>
</dbReference>
<dbReference type="InterPro" id="IPR001829">
    <property type="entry name" value="Pili_assmbl_chaperone_bac"/>
</dbReference>
<evidence type="ECO:0000256" key="6">
    <source>
        <dbReference type="ARBA" id="ARBA00023186"/>
    </source>
</evidence>
<evidence type="ECO:0000256" key="9">
    <source>
        <dbReference type="SAM" id="SignalP"/>
    </source>
</evidence>
<dbReference type="GO" id="GO:0071555">
    <property type="term" value="P:cell wall organization"/>
    <property type="evidence" value="ECO:0007669"/>
    <property type="project" value="InterPro"/>
</dbReference>
<evidence type="ECO:0000256" key="1">
    <source>
        <dbReference type="ARBA" id="ARBA00004418"/>
    </source>
</evidence>
<keyword evidence="4 9" id="KW-0732">Signal</keyword>
<evidence type="ECO:0000256" key="7">
    <source>
        <dbReference type="ARBA" id="ARBA00023319"/>
    </source>
</evidence>
<comment type="subcellular location">
    <subcellularLocation>
        <location evidence="1 8">Periplasm</location>
    </subcellularLocation>
</comment>
<feature type="signal peptide" evidence="9">
    <location>
        <begin position="1"/>
        <end position="19"/>
    </location>
</feature>
<dbReference type="SUPFAM" id="SSF49354">
    <property type="entry name" value="PapD-like"/>
    <property type="match status" value="1"/>
</dbReference>
<evidence type="ECO:0000259" key="11">
    <source>
        <dbReference type="Pfam" id="PF02753"/>
    </source>
</evidence>
<dbReference type="PANTHER" id="PTHR30251:SF2">
    <property type="entry name" value="FIMBRIAL CHAPERONE YADV-RELATED"/>
    <property type="match status" value="1"/>
</dbReference>
<evidence type="ECO:0000256" key="3">
    <source>
        <dbReference type="ARBA" id="ARBA00022558"/>
    </source>
</evidence>
<dbReference type="PROSITE" id="PS00635">
    <property type="entry name" value="PILI_CHAPERONE"/>
    <property type="match status" value="1"/>
</dbReference>
<protein>
    <submittedName>
        <fullName evidence="12">Molecular chaperone</fullName>
    </submittedName>
</protein>
<dbReference type="RefSeq" id="WP_348957620.1">
    <property type="nucleotide sequence ID" value="NZ_CP157375.1"/>
</dbReference>
<feature type="chain" id="PRO_5043885047" evidence="9">
    <location>
        <begin position="20"/>
        <end position="220"/>
    </location>
</feature>
<feature type="domain" description="Pili assembly chaperone C-terminal" evidence="11">
    <location>
        <begin position="156"/>
        <end position="214"/>
    </location>
</feature>
<keyword evidence="6 8" id="KW-0143">Chaperone</keyword>
<comment type="similarity">
    <text evidence="2 8">Belongs to the periplasmic pilus chaperone family.</text>
</comment>
<dbReference type="InterPro" id="IPR016148">
    <property type="entry name" value="Pili_assmbl_chaperone_C"/>
</dbReference>
<dbReference type="PANTHER" id="PTHR30251">
    <property type="entry name" value="PILUS ASSEMBLY CHAPERONE"/>
    <property type="match status" value="1"/>
</dbReference>
<dbReference type="AlphaFoldDB" id="A0AAU7FR23"/>
<dbReference type="InterPro" id="IPR050643">
    <property type="entry name" value="Periplasmic_pilus_chap"/>
</dbReference>
<dbReference type="EMBL" id="CP157375">
    <property type="protein sequence ID" value="XBM29581.1"/>
    <property type="molecule type" value="Genomic_DNA"/>
</dbReference>